<dbReference type="PANTHER" id="PTHR30269:SF0">
    <property type="entry name" value="MEMBRANE TRANSPORTER PROTEIN YFCA-RELATED"/>
    <property type="match status" value="1"/>
</dbReference>
<feature type="transmembrane region" description="Helical" evidence="8">
    <location>
        <begin position="98"/>
        <end position="116"/>
    </location>
</feature>
<feature type="transmembrane region" description="Helical" evidence="8">
    <location>
        <begin position="137"/>
        <end position="163"/>
    </location>
</feature>
<evidence type="ECO:0000313" key="10">
    <source>
        <dbReference type="Proteomes" id="UP000327194"/>
    </source>
</evidence>
<dbReference type="EMBL" id="CP045562">
    <property type="protein sequence ID" value="QFX92933.1"/>
    <property type="molecule type" value="Genomic_DNA"/>
</dbReference>
<keyword evidence="6 8" id="KW-1133">Transmembrane helix</keyword>
<feature type="transmembrane region" description="Helical" evidence="8">
    <location>
        <begin position="35"/>
        <end position="60"/>
    </location>
</feature>
<evidence type="ECO:0000256" key="8">
    <source>
        <dbReference type="RuleBase" id="RU363041"/>
    </source>
</evidence>
<evidence type="ECO:0000313" key="9">
    <source>
        <dbReference type="EMBL" id="QFX92933.1"/>
    </source>
</evidence>
<evidence type="ECO:0000256" key="4">
    <source>
        <dbReference type="ARBA" id="ARBA00022475"/>
    </source>
</evidence>
<sequence>MMLKLIFLVVAGVISGVLESTVGLASLVAYPAMLLAGFAPIVANVTNTVGFAFSDSSAILASQKELKGQSKIIMKVIVFAGIGTIIGSLILLNSSNKSFENVAPIIIMISGILMLLPKSQRQLTETHMTWFGKIITAIALVLVGMYLGYFGAGGGVMLIAILLRAVNQPYAICNAIRNFVSLILNWISAVIFMFTMPINWVALIAITIGLLVGGYIGPSIVRHIPSKIMKYGVGIGAVVLAICLGIKTY</sequence>
<accession>A0AAE6P1W3</accession>
<keyword evidence="5 8" id="KW-0812">Transmembrane</keyword>
<evidence type="ECO:0000256" key="7">
    <source>
        <dbReference type="ARBA" id="ARBA00023136"/>
    </source>
</evidence>
<dbReference type="KEGG" id="lfv:LF543_04990"/>
<evidence type="ECO:0000256" key="6">
    <source>
        <dbReference type="ARBA" id="ARBA00022989"/>
    </source>
</evidence>
<comment type="similarity">
    <text evidence="2 8">Belongs to the 4-toluene sulfonate uptake permease (TSUP) (TC 2.A.102) family.</text>
</comment>
<feature type="transmembrane region" description="Helical" evidence="8">
    <location>
        <begin position="183"/>
        <end position="216"/>
    </location>
</feature>
<protein>
    <recommendedName>
        <fullName evidence="8">Probable membrane transporter protein</fullName>
    </recommendedName>
</protein>
<comment type="subcellular location">
    <subcellularLocation>
        <location evidence="1 8">Cell membrane</location>
        <topology evidence="1 8">Multi-pass membrane protein</topology>
    </subcellularLocation>
</comment>
<organism evidence="9 10">
    <name type="scientific">Fructilactobacillus fructivorans</name>
    <dbReference type="NCBI Taxonomy" id="1614"/>
    <lineage>
        <taxon>Bacteria</taxon>
        <taxon>Bacillati</taxon>
        <taxon>Bacillota</taxon>
        <taxon>Bacilli</taxon>
        <taxon>Lactobacillales</taxon>
        <taxon>Lactobacillaceae</taxon>
        <taxon>Fructilactobacillus</taxon>
    </lineage>
</organism>
<gene>
    <name evidence="9" type="ORF">LF543_04990</name>
</gene>
<feature type="transmembrane region" description="Helical" evidence="8">
    <location>
        <begin position="228"/>
        <end position="247"/>
    </location>
</feature>
<keyword evidence="7 8" id="KW-0472">Membrane</keyword>
<dbReference type="InterPro" id="IPR052017">
    <property type="entry name" value="TSUP"/>
</dbReference>
<dbReference type="GO" id="GO:0005886">
    <property type="term" value="C:plasma membrane"/>
    <property type="evidence" value="ECO:0007669"/>
    <property type="project" value="UniProtKB-SubCell"/>
</dbReference>
<evidence type="ECO:0000256" key="1">
    <source>
        <dbReference type="ARBA" id="ARBA00004651"/>
    </source>
</evidence>
<dbReference type="Proteomes" id="UP000327194">
    <property type="component" value="Chromosome"/>
</dbReference>
<reference evidence="9 10" key="1">
    <citation type="submission" date="2019-10" db="EMBL/GenBank/DDBJ databases">
        <title>Genome sequencing of Lactobacillus fructivorans.</title>
        <authorList>
            <person name="Kim K."/>
        </authorList>
    </citation>
    <scope>NUCLEOTIDE SEQUENCE [LARGE SCALE GENOMIC DNA]</scope>
    <source>
        <strain evidence="9 10">LF543</strain>
    </source>
</reference>
<proteinExistence type="inferred from homology"/>
<dbReference type="PANTHER" id="PTHR30269">
    <property type="entry name" value="TRANSMEMBRANE PROTEIN YFCA"/>
    <property type="match status" value="1"/>
</dbReference>
<evidence type="ECO:0000256" key="5">
    <source>
        <dbReference type="ARBA" id="ARBA00022692"/>
    </source>
</evidence>
<keyword evidence="4 8" id="KW-1003">Cell membrane</keyword>
<name>A0AAE6P1W3_9LACO</name>
<dbReference type="AlphaFoldDB" id="A0AAE6P1W3"/>
<dbReference type="InterPro" id="IPR002781">
    <property type="entry name" value="TM_pro_TauE-like"/>
</dbReference>
<dbReference type="Pfam" id="PF01925">
    <property type="entry name" value="TauE"/>
    <property type="match status" value="1"/>
</dbReference>
<evidence type="ECO:0000256" key="3">
    <source>
        <dbReference type="ARBA" id="ARBA00022448"/>
    </source>
</evidence>
<keyword evidence="3" id="KW-0813">Transport</keyword>
<feature type="transmembrane region" description="Helical" evidence="8">
    <location>
        <begin position="72"/>
        <end position="92"/>
    </location>
</feature>
<evidence type="ECO:0000256" key="2">
    <source>
        <dbReference type="ARBA" id="ARBA00009142"/>
    </source>
</evidence>